<dbReference type="AlphaFoldDB" id="A0A7Y6IN20"/>
<dbReference type="Proteomes" id="UP000546126">
    <property type="component" value="Unassembled WGS sequence"/>
</dbReference>
<dbReference type="InterPro" id="IPR016032">
    <property type="entry name" value="Sig_transdc_resp-reg_C-effctor"/>
</dbReference>
<dbReference type="GO" id="GO:0003677">
    <property type="term" value="F:DNA binding"/>
    <property type="evidence" value="ECO:0007669"/>
    <property type="project" value="InterPro"/>
</dbReference>
<evidence type="ECO:0000256" key="2">
    <source>
        <dbReference type="ARBA" id="ARBA00022840"/>
    </source>
</evidence>
<accession>A0A7Y6IN20</accession>
<sequence>MYGREAERRLLDRLLDRVRDGGAASLVVRGEPGIGKTTLLDHLAGAAADLRILRVTGVETEAELPYAALHLLLYPVLDRLDALPEAQRAALRAALGVEAATGANRFQVGLAVLGLLAELSAERPVLCLVDDAQWLDRESADALVFAVRRLHAEPVGVVVAARDGDGFRTMPDLDEIHLAGLSRDAAERLLAEQSLAVNVQDQIIGEARGNPLALVELPRALSPEQRAGAFTPPVLAFAESGTPPSRVLRGFRSEVEALPSAARLCLLAAALAGTADRDVIIGAATACGAGLAALAVAERAGLLRADASGITLRHPLVRVAVQAASDIGEHTAVHRALAEATEGARRVWHLSAAATGADDALAGDLDQVAGQAMDRGAPSVAASAAERAAELTTEPGDRFRRLSYAATAALEAGQLDRAARLTRRAESGGPGRPGAMPAADRRLAGVRALIEYERGMPGRAAAILVEEAVPATAADPDNRDSVLVRAAVYTWHAGAGHGDLFRRLERHAEGSGVAGLVRGLRLVSLGEPAAAVPELARYLGTVDETMPFPQRLAAAYAASLTGDHGLVGELAEGLVAECYREGRTTLLPQPLGLLGTAHMLLGRPGEAFASIREGLSVAADSGQEHRRGHLAGVLSWLHAIAGEEERARAMAVEADAASADGRRAAARGWAVHALTELDLQRGRYEAALARLREAGAGRAAHTISVQMHAVPALVEAAVRHGVPGEAGPALARLTAWAEACARPWALAVAARCAALLADDPEPLYRKALADHDRDGHSLEHARTHLLYGEWLRRRLRRAEARGQLTAAHDLFDRLGATGWAARAADELRAAGYAPAVRDGAHDPLAVLTPQELQVVRLAATGASNRDVAARLFLSPRTVAYHLYKAFPKLGITSRAELAPMLNRPPGTAV</sequence>
<dbReference type="RefSeq" id="WP_175600794.1">
    <property type="nucleotide sequence ID" value="NZ_JABWGO010000002.1"/>
</dbReference>
<dbReference type="Gene3D" id="3.40.50.300">
    <property type="entry name" value="P-loop containing nucleotide triphosphate hydrolases"/>
    <property type="match status" value="1"/>
</dbReference>
<keyword evidence="5" id="KW-1185">Reference proteome</keyword>
<dbReference type="GO" id="GO:0005737">
    <property type="term" value="C:cytoplasm"/>
    <property type="evidence" value="ECO:0007669"/>
    <property type="project" value="TreeGrafter"/>
</dbReference>
<dbReference type="InterPro" id="IPR027417">
    <property type="entry name" value="P-loop_NTPase"/>
</dbReference>
<feature type="domain" description="HTH luxR-type" evidence="3">
    <location>
        <begin position="840"/>
        <end position="905"/>
    </location>
</feature>
<organism evidence="4 5">
    <name type="scientific">Nonomuraea rhodomycinica</name>
    <dbReference type="NCBI Taxonomy" id="1712872"/>
    <lineage>
        <taxon>Bacteria</taxon>
        <taxon>Bacillati</taxon>
        <taxon>Actinomycetota</taxon>
        <taxon>Actinomycetes</taxon>
        <taxon>Streptosporangiales</taxon>
        <taxon>Streptosporangiaceae</taxon>
        <taxon>Nonomuraea</taxon>
    </lineage>
</organism>
<dbReference type="SMART" id="SM00421">
    <property type="entry name" value="HTH_LUXR"/>
    <property type="match status" value="1"/>
</dbReference>
<evidence type="ECO:0000256" key="1">
    <source>
        <dbReference type="ARBA" id="ARBA00022741"/>
    </source>
</evidence>
<dbReference type="PRINTS" id="PR00038">
    <property type="entry name" value="HTHLUXR"/>
</dbReference>
<comment type="caution">
    <text evidence="4">The sequence shown here is derived from an EMBL/GenBank/DDBJ whole genome shotgun (WGS) entry which is preliminary data.</text>
</comment>
<name>A0A7Y6IN20_9ACTN</name>
<keyword evidence="1" id="KW-0547">Nucleotide-binding</keyword>
<dbReference type="CDD" id="cd06170">
    <property type="entry name" value="LuxR_C_like"/>
    <property type="match status" value="1"/>
</dbReference>
<protein>
    <submittedName>
        <fullName evidence="4">Helix-turn-helix domain-containing protein</fullName>
    </submittedName>
</protein>
<dbReference type="SUPFAM" id="SSF46894">
    <property type="entry name" value="C-terminal effector domain of the bipartite response regulators"/>
    <property type="match status" value="1"/>
</dbReference>
<dbReference type="InterPro" id="IPR036388">
    <property type="entry name" value="WH-like_DNA-bd_sf"/>
</dbReference>
<evidence type="ECO:0000313" key="4">
    <source>
        <dbReference type="EMBL" id="NUW41272.1"/>
    </source>
</evidence>
<dbReference type="PANTHER" id="PTHR16305:SF35">
    <property type="entry name" value="TRANSCRIPTIONAL ACTIVATOR DOMAIN"/>
    <property type="match status" value="1"/>
</dbReference>
<dbReference type="Gene3D" id="1.10.10.10">
    <property type="entry name" value="Winged helix-like DNA-binding domain superfamily/Winged helix DNA-binding domain"/>
    <property type="match status" value="1"/>
</dbReference>
<gene>
    <name evidence="4" type="ORF">HT134_14150</name>
</gene>
<dbReference type="GO" id="GO:0006355">
    <property type="term" value="P:regulation of DNA-templated transcription"/>
    <property type="evidence" value="ECO:0007669"/>
    <property type="project" value="InterPro"/>
</dbReference>
<proteinExistence type="predicted"/>
<keyword evidence="2" id="KW-0067">ATP-binding</keyword>
<dbReference type="PANTHER" id="PTHR16305">
    <property type="entry name" value="TESTICULAR SOLUBLE ADENYLYL CYCLASE"/>
    <property type="match status" value="1"/>
</dbReference>
<dbReference type="InterPro" id="IPR000792">
    <property type="entry name" value="Tscrpt_reg_LuxR_C"/>
</dbReference>
<evidence type="ECO:0000259" key="3">
    <source>
        <dbReference type="PROSITE" id="PS50043"/>
    </source>
</evidence>
<evidence type="ECO:0000313" key="5">
    <source>
        <dbReference type="Proteomes" id="UP000546126"/>
    </source>
</evidence>
<dbReference type="GO" id="GO:0004016">
    <property type="term" value="F:adenylate cyclase activity"/>
    <property type="evidence" value="ECO:0007669"/>
    <property type="project" value="TreeGrafter"/>
</dbReference>
<dbReference type="Pfam" id="PF00196">
    <property type="entry name" value="GerE"/>
    <property type="match status" value="1"/>
</dbReference>
<dbReference type="InterPro" id="IPR041664">
    <property type="entry name" value="AAA_16"/>
</dbReference>
<dbReference type="PROSITE" id="PS50043">
    <property type="entry name" value="HTH_LUXR_2"/>
    <property type="match status" value="1"/>
</dbReference>
<dbReference type="EMBL" id="JABWGO010000002">
    <property type="protein sequence ID" value="NUW41272.1"/>
    <property type="molecule type" value="Genomic_DNA"/>
</dbReference>
<dbReference type="Pfam" id="PF13191">
    <property type="entry name" value="AAA_16"/>
    <property type="match status" value="1"/>
</dbReference>
<dbReference type="GO" id="GO:0005524">
    <property type="term" value="F:ATP binding"/>
    <property type="evidence" value="ECO:0007669"/>
    <property type="project" value="UniProtKB-KW"/>
</dbReference>
<dbReference type="SUPFAM" id="SSF52540">
    <property type="entry name" value="P-loop containing nucleoside triphosphate hydrolases"/>
    <property type="match status" value="1"/>
</dbReference>
<reference evidence="4 5" key="1">
    <citation type="submission" date="2020-06" db="EMBL/GenBank/DDBJ databases">
        <authorList>
            <person name="Chanama M."/>
        </authorList>
    </citation>
    <scope>NUCLEOTIDE SEQUENCE [LARGE SCALE GENOMIC DNA]</scope>
    <source>
        <strain evidence="4 5">TBRC6557</strain>
    </source>
</reference>